<keyword evidence="2" id="KW-1185">Reference proteome</keyword>
<sequence length="192" mass="21846">MLSEALEYITVSKGIKSFTTNPLYYIDNIRAGNVYLSPIRNKVDKRIEFGNTMSVARTSIQVAMAENVTAKLTGLLIQFLMKYRRSTGLNIEEVHYSMLQSNEIPESFSIVADSERQVLSNNTSCNLPEISNLEYHKPRGCPPKRLKSAIEKDNNKHKLSFSKTYRYCQEKGHNIRGCAKQKTDSVDKVNCK</sequence>
<dbReference type="AlphaFoldDB" id="A0A397TVU9"/>
<dbReference type="Proteomes" id="UP000266673">
    <property type="component" value="Unassembled WGS sequence"/>
</dbReference>
<gene>
    <name evidence="1" type="ORF">C2G38_2230524</name>
</gene>
<reference evidence="1 2" key="1">
    <citation type="submission" date="2018-06" db="EMBL/GenBank/DDBJ databases">
        <title>Comparative genomics reveals the genomic features of Rhizophagus irregularis, R. cerebriforme, R. diaphanum and Gigaspora rosea, and their symbiotic lifestyle signature.</title>
        <authorList>
            <person name="Morin E."/>
            <person name="San Clemente H."/>
            <person name="Chen E.C.H."/>
            <person name="De La Providencia I."/>
            <person name="Hainaut M."/>
            <person name="Kuo A."/>
            <person name="Kohler A."/>
            <person name="Murat C."/>
            <person name="Tang N."/>
            <person name="Roy S."/>
            <person name="Loubradou J."/>
            <person name="Henrissat B."/>
            <person name="Grigoriev I.V."/>
            <person name="Corradi N."/>
            <person name="Roux C."/>
            <person name="Martin F.M."/>
        </authorList>
    </citation>
    <scope>NUCLEOTIDE SEQUENCE [LARGE SCALE GENOMIC DNA]</scope>
    <source>
        <strain evidence="1 2">DAOM 194757</strain>
    </source>
</reference>
<dbReference type="EMBL" id="QKWP01003070">
    <property type="protein sequence ID" value="RIB01541.1"/>
    <property type="molecule type" value="Genomic_DNA"/>
</dbReference>
<accession>A0A397TVU9</accession>
<name>A0A397TVU9_9GLOM</name>
<dbReference type="OrthoDB" id="2374622at2759"/>
<protein>
    <submittedName>
        <fullName evidence="1">Uncharacterized protein</fullName>
    </submittedName>
</protein>
<evidence type="ECO:0000313" key="2">
    <source>
        <dbReference type="Proteomes" id="UP000266673"/>
    </source>
</evidence>
<proteinExistence type="predicted"/>
<organism evidence="1 2">
    <name type="scientific">Gigaspora rosea</name>
    <dbReference type="NCBI Taxonomy" id="44941"/>
    <lineage>
        <taxon>Eukaryota</taxon>
        <taxon>Fungi</taxon>
        <taxon>Fungi incertae sedis</taxon>
        <taxon>Mucoromycota</taxon>
        <taxon>Glomeromycotina</taxon>
        <taxon>Glomeromycetes</taxon>
        <taxon>Diversisporales</taxon>
        <taxon>Gigasporaceae</taxon>
        <taxon>Gigaspora</taxon>
    </lineage>
</organism>
<evidence type="ECO:0000313" key="1">
    <source>
        <dbReference type="EMBL" id="RIB01541.1"/>
    </source>
</evidence>
<comment type="caution">
    <text evidence="1">The sequence shown here is derived from an EMBL/GenBank/DDBJ whole genome shotgun (WGS) entry which is preliminary data.</text>
</comment>